<evidence type="ECO:0000313" key="1">
    <source>
        <dbReference type="EMBL" id="GBP14749.1"/>
    </source>
</evidence>
<keyword evidence="2" id="KW-1185">Reference proteome</keyword>
<proteinExistence type="predicted"/>
<dbReference type="AlphaFoldDB" id="A0A4C1TJM4"/>
<organism evidence="1 2">
    <name type="scientific">Eumeta variegata</name>
    <name type="common">Bagworm moth</name>
    <name type="synonym">Eumeta japonica</name>
    <dbReference type="NCBI Taxonomy" id="151549"/>
    <lineage>
        <taxon>Eukaryota</taxon>
        <taxon>Metazoa</taxon>
        <taxon>Ecdysozoa</taxon>
        <taxon>Arthropoda</taxon>
        <taxon>Hexapoda</taxon>
        <taxon>Insecta</taxon>
        <taxon>Pterygota</taxon>
        <taxon>Neoptera</taxon>
        <taxon>Endopterygota</taxon>
        <taxon>Lepidoptera</taxon>
        <taxon>Glossata</taxon>
        <taxon>Ditrysia</taxon>
        <taxon>Tineoidea</taxon>
        <taxon>Psychidae</taxon>
        <taxon>Oiketicinae</taxon>
        <taxon>Eumeta</taxon>
    </lineage>
</organism>
<reference evidence="1 2" key="1">
    <citation type="journal article" date="2019" name="Commun. Biol.">
        <title>The bagworm genome reveals a unique fibroin gene that provides high tensile strength.</title>
        <authorList>
            <person name="Kono N."/>
            <person name="Nakamura H."/>
            <person name="Ohtoshi R."/>
            <person name="Tomita M."/>
            <person name="Numata K."/>
            <person name="Arakawa K."/>
        </authorList>
    </citation>
    <scope>NUCLEOTIDE SEQUENCE [LARGE SCALE GENOMIC DNA]</scope>
</reference>
<gene>
    <name evidence="1" type="ORF">EVAR_9650_1</name>
</gene>
<name>A0A4C1TJM4_EUMVA</name>
<evidence type="ECO:0000313" key="2">
    <source>
        <dbReference type="Proteomes" id="UP000299102"/>
    </source>
</evidence>
<accession>A0A4C1TJM4</accession>
<sequence>MKTCSLCLSFWETGYNALNSAALNWLRRIYCAGITLFDPPFFYPGYVFTPLRRFGDELTAADFRVLYCTVNRNLLLMAKGIETGIEIERDREWPRQWDQNRHRGYDRDRDQN</sequence>
<protein>
    <submittedName>
        <fullName evidence="1">Uncharacterized protein</fullName>
    </submittedName>
</protein>
<comment type="caution">
    <text evidence="1">The sequence shown here is derived from an EMBL/GenBank/DDBJ whole genome shotgun (WGS) entry which is preliminary data.</text>
</comment>
<dbReference type="EMBL" id="BGZK01000066">
    <property type="protein sequence ID" value="GBP14749.1"/>
    <property type="molecule type" value="Genomic_DNA"/>
</dbReference>
<dbReference type="Proteomes" id="UP000299102">
    <property type="component" value="Unassembled WGS sequence"/>
</dbReference>